<evidence type="ECO:0000313" key="2">
    <source>
        <dbReference type="EMBL" id="APG06582.1"/>
    </source>
</evidence>
<dbReference type="SUPFAM" id="SSF54523">
    <property type="entry name" value="Pili subunits"/>
    <property type="match status" value="1"/>
</dbReference>
<dbReference type="InterPro" id="IPR001082">
    <property type="entry name" value="Pilin"/>
</dbReference>
<dbReference type="STRING" id="1440763.BJI69_15705"/>
<dbReference type="GO" id="GO:0007155">
    <property type="term" value="P:cell adhesion"/>
    <property type="evidence" value="ECO:0007669"/>
    <property type="project" value="InterPro"/>
</dbReference>
<keyword evidence="3" id="KW-1185">Reference proteome</keyword>
<proteinExistence type="inferred from homology"/>
<dbReference type="Gene3D" id="3.30.700.10">
    <property type="entry name" value="Glycoprotein, Type 4 Pilin"/>
    <property type="match status" value="1"/>
</dbReference>
<organism evidence="2 3">
    <name type="scientific">Luteibacter rhizovicinus DSM 16549</name>
    <dbReference type="NCBI Taxonomy" id="1440763"/>
    <lineage>
        <taxon>Bacteria</taxon>
        <taxon>Pseudomonadati</taxon>
        <taxon>Pseudomonadota</taxon>
        <taxon>Gammaproteobacteria</taxon>
        <taxon>Lysobacterales</taxon>
        <taxon>Rhodanobacteraceae</taxon>
        <taxon>Luteibacter</taxon>
    </lineage>
</organism>
<dbReference type="KEGG" id="lrz:BJI69_15705"/>
<reference evidence="3" key="1">
    <citation type="submission" date="2016-09" db="EMBL/GenBank/DDBJ databases">
        <authorList>
            <person name="Lysoe E."/>
        </authorList>
    </citation>
    <scope>NUCLEOTIDE SEQUENCE [LARGE SCALE GENOMIC DNA]</scope>
    <source>
        <strain evidence="3">LJ96T</strain>
    </source>
</reference>
<protein>
    <submittedName>
        <fullName evidence="2">Uncharacterized protein</fullName>
    </submittedName>
</protein>
<dbReference type="InterPro" id="IPR045584">
    <property type="entry name" value="Pilin-like"/>
</dbReference>
<dbReference type="PATRIC" id="fig|1440763.5.peg.776"/>
<dbReference type="Proteomes" id="UP000182987">
    <property type="component" value="Chromosome"/>
</dbReference>
<dbReference type="Pfam" id="PF00114">
    <property type="entry name" value="Pilin"/>
    <property type="match status" value="1"/>
</dbReference>
<name>A0A0G9HDT8_9GAMM</name>
<evidence type="ECO:0000256" key="1">
    <source>
        <dbReference type="ARBA" id="ARBA00005233"/>
    </source>
</evidence>
<dbReference type="AlphaFoldDB" id="A0A0G9HDT8"/>
<dbReference type="EMBL" id="CP017480">
    <property type="protein sequence ID" value="APG06582.1"/>
    <property type="molecule type" value="Genomic_DNA"/>
</dbReference>
<evidence type="ECO:0000313" key="3">
    <source>
        <dbReference type="Proteomes" id="UP000182987"/>
    </source>
</evidence>
<dbReference type="GO" id="GO:0009289">
    <property type="term" value="C:pilus"/>
    <property type="evidence" value="ECO:0007669"/>
    <property type="project" value="InterPro"/>
</dbReference>
<accession>A0A0G9HDT8</accession>
<gene>
    <name evidence="2" type="ORF">BJI69_15705</name>
</gene>
<comment type="similarity">
    <text evidence="1">Belongs to the N-Me-Phe pilin family.</text>
</comment>
<sequence>MGSAGAVATAAILAAIAVPQYQQYMLRSQVSGALAAADPVKLAVAGRRLATGKFPANNAAAGLGTAESLGNDYAGSVEVGQGGEIVVTMDATPPHKTDAKLDSGQIILTPKLDGKTITWTCSGEGIDPKNMPATCRDEPAQL</sequence>